<name>A0A481YYP2_9VIRU</name>
<organism evidence="1">
    <name type="scientific">Mimivirus LCMiAC01</name>
    <dbReference type="NCBI Taxonomy" id="2506608"/>
    <lineage>
        <taxon>Viruses</taxon>
        <taxon>Varidnaviria</taxon>
        <taxon>Bamfordvirae</taxon>
        <taxon>Nucleocytoviricota</taxon>
        <taxon>Megaviricetes</taxon>
        <taxon>Imitervirales</taxon>
        <taxon>Mimiviridae</taxon>
        <taxon>Klosneuvirinae</taxon>
    </lineage>
</organism>
<dbReference type="EMBL" id="MK500388">
    <property type="protein sequence ID" value="QBK88373.1"/>
    <property type="molecule type" value="Genomic_DNA"/>
</dbReference>
<protein>
    <submittedName>
        <fullName evidence="1">Uncharacterized protein</fullName>
    </submittedName>
</protein>
<gene>
    <name evidence="1" type="ORF">LCMiAC01_00370</name>
</gene>
<evidence type="ECO:0000313" key="1">
    <source>
        <dbReference type="EMBL" id="QBK88373.1"/>
    </source>
</evidence>
<accession>A0A481YYP2</accession>
<proteinExistence type="predicted"/>
<reference evidence="1" key="1">
    <citation type="journal article" date="2019" name="MBio">
        <title>Virus Genomes from Deep Sea Sediments Expand the Ocean Megavirome and Support Independent Origins of Viral Gigantism.</title>
        <authorList>
            <person name="Backstrom D."/>
            <person name="Yutin N."/>
            <person name="Jorgensen S.L."/>
            <person name="Dharamshi J."/>
            <person name="Homa F."/>
            <person name="Zaremba-Niedwiedzka K."/>
            <person name="Spang A."/>
            <person name="Wolf Y.I."/>
            <person name="Koonin E.V."/>
            <person name="Ettema T.J."/>
        </authorList>
    </citation>
    <scope>NUCLEOTIDE SEQUENCE</scope>
</reference>
<sequence length="168" mass="19869">MNTGSSSRTIYDTCSYQKYLYESTAPLNYNLFFGKHENCNKCKYDYHWLRYQLVDVESELRNQTRPLSNCDQFKYSPHCYRSGLCMSTFDRKVPIVPAPEICPIIYNNIQKHTHPGYELPDAQFCGAEASRKMRPKRMMQPRRTMQPGRMMQPRMVQPGRMMQSYASY</sequence>